<evidence type="ECO:0000313" key="1">
    <source>
        <dbReference type="EMBL" id="MBJ6725986.1"/>
    </source>
</evidence>
<accession>A0A8J7LZ74</accession>
<gene>
    <name evidence="1" type="ORF">JFN93_14810</name>
</gene>
<name>A0A8J7LZ74_9BACT</name>
<protein>
    <submittedName>
        <fullName evidence="1">Uncharacterized protein</fullName>
    </submittedName>
</protein>
<organism evidence="1 2">
    <name type="scientific">Geomesophilobacter sediminis</name>
    <dbReference type="NCBI Taxonomy" id="2798584"/>
    <lineage>
        <taxon>Bacteria</taxon>
        <taxon>Pseudomonadati</taxon>
        <taxon>Thermodesulfobacteriota</taxon>
        <taxon>Desulfuromonadia</taxon>
        <taxon>Geobacterales</taxon>
        <taxon>Geobacteraceae</taxon>
        <taxon>Geomesophilobacter</taxon>
    </lineage>
</organism>
<dbReference type="EMBL" id="JAEMHM010000011">
    <property type="protein sequence ID" value="MBJ6725986.1"/>
    <property type="molecule type" value="Genomic_DNA"/>
</dbReference>
<reference evidence="1" key="1">
    <citation type="submission" date="2020-12" db="EMBL/GenBank/DDBJ databases">
        <title>Geomonas sp. Red875, isolated from river sediment.</title>
        <authorList>
            <person name="Xu Z."/>
            <person name="Zhang Z."/>
            <person name="Masuda Y."/>
            <person name="Itoh H."/>
            <person name="Senoo K."/>
        </authorList>
    </citation>
    <scope>NUCLEOTIDE SEQUENCE</scope>
    <source>
        <strain evidence="1">Red875</strain>
    </source>
</reference>
<sequence>MSELTVDDDGFTCVCGNRNEYPQYVKEHWGVRLSFSCTCSRKYILFHGSVYRSVVDAPEIVDSEAFGD</sequence>
<dbReference type="RefSeq" id="WP_199384874.1">
    <property type="nucleotide sequence ID" value="NZ_JAEMHM010000011.1"/>
</dbReference>
<keyword evidence="2" id="KW-1185">Reference proteome</keyword>
<dbReference type="AlphaFoldDB" id="A0A8J7LZ74"/>
<proteinExistence type="predicted"/>
<dbReference type="Proteomes" id="UP000636888">
    <property type="component" value="Unassembled WGS sequence"/>
</dbReference>
<evidence type="ECO:0000313" key="2">
    <source>
        <dbReference type="Proteomes" id="UP000636888"/>
    </source>
</evidence>
<comment type="caution">
    <text evidence="1">The sequence shown here is derived from an EMBL/GenBank/DDBJ whole genome shotgun (WGS) entry which is preliminary data.</text>
</comment>